<dbReference type="NCBIfam" id="TIGR03534">
    <property type="entry name" value="RF_mod_PrmC"/>
    <property type="match status" value="1"/>
</dbReference>
<dbReference type="InterPro" id="IPR002052">
    <property type="entry name" value="DNA_methylase_N6_adenine_CS"/>
</dbReference>
<dbReference type="PROSITE" id="PS00092">
    <property type="entry name" value="N6_MTASE"/>
    <property type="match status" value="1"/>
</dbReference>
<proteinExistence type="inferred from homology"/>
<comment type="function">
    <text evidence="5">Methylates the class 1 translation termination release factors RF1/PrfA and RF2/PrfB on the glutamine residue of the universally conserved GGQ motif.</text>
</comment>
<evidence type="ECO:0000256" key="3">
    <source>
        <dbReference type="ARBA" id="ARBA00022691"/>
    </source>
</evidence>
<dbReference type="NCBIfam" id="TIGR00536">
    <property type="entry name" value="hemK_fam"/>
    <property type="match status" value="1"/>
</dbReference>
<protein>
    <recommendedName>
        <fullName evidence="5">Release factor glutamine methyltransferase</fullName>
        <shortName evidence="5">RF MTase</shortName>
        <ecNumber evidence="5">2.1.1.297</ecNumber>
    </recommendedName>
    <alternativeName>
        <fullName evidence="5">N5-glutamine methyltransferase PrmC</fullName>
    </alternativeName>
    <alternativeName>
        <fullName evidence="5">Protein-(glutamine-N5) MTase PrmC</fullName>
    </alternativeName>
    <alternativeName>
        <fullName evidence="5">Protein-glutamine N-methyltransferase PrmC</fullName>
    </alternativeName>
</protein>
<reference evidence="8 9" key="1">
    <citation type="submission" date="2019-03" db="EMBL/GenBank/DDBJ databases">
        <title>Genomic Encyclopedia of Type Strains, Phase IV (KMG-IV): sequencing the most valuable type-strain genomes for metagenomic binning, comparative biology and taxonomic classification.</title>
        <authorList>
            <person name="Goeker M."/>
        </authorList>
    </citation>
    <scope>NUCLEOTIDE SEQUENCE [LARGE SCALE GENOMIC DNA]</scope>
    <source>
        <strain evidence="8 9">DSM 23344</strain>
    </source>
</reference>
<dbReference type="PANTHER" id="PTHR18895">
    <property type="entry name" value="HEMK METHYLTRANSFERASE"/>
    <property type="match status" value="1"/>
</dbReference>
<evidence type="ECO:0000313" key="8">
    <source>
        <dbReference type="EMBL" id="TCO76249.1"/>
    </source>
</evidence>
<evidence type="ECO:0000256" key="4">
    <source>
        <dbReference type="ARBA" id="ARBA00048391"/>
    </source>
</evidence>
<keyword evidence="3 5" id="KW-0949">S-adenosyl-L-methionine</keyword>
<dbReference type="Gene3D" id="1.10.8.10">
    <property type="entry name" value="DNA helicase RuvA subunit, C-terminal domain"/>
    <property type="match status" value="1"/>
</dbReference>
<dbReference type="OrthoDB" id="9800643at2"/>
<dbReference type="Gene3D" id="3.40.50.150">
    <property type="entry name" value="Vaccinia Virus protein VP39"/>
    <property type="match status" value="1"/>
</dbReference>
<dbReference type="InterPro" id="IPR004556">
    <property type="entry name" value="HemK-like"/>
</dbReference>
<evidence type="ECO:0000259" key="6">
    <source>
        <dbReference type="Pfam" id="PF05175"/>
    </source>
</evidence>
<accession>A0A4R2KY02</accession>
<gene>
    <name evidence="5" type="primary">prmC</name>
    <name evidence="8" type="ORF">EV688_105211</name>
</gene>
<dbReference type="InterPro" id="IPR040758">
    <property type="entry name" value="PrmC_N"/>
</dbReference>
<feature type="binding site" evidence="5">
    <location>
        <begin position="116"/>
        <end position="120"/>
    </location>
    <ligand>
        <name>S-adenosyl-L-methionine</name>
        <dbReference type="ChEBI" id="CHEBI:59789"/>
    </ligand>
</feature>
<comment type="similarity">
    <text evidence="5">Belongs to the protein N5-glutamine methyltransferase family. PrmC subfamily.</text>
</comment>
<dbReference type="PANTHER" id="PTHR18895:SF74">
    <property type="entry name" value="MTRF1L RELEASE FACTOR GLUTAMINE METHYLTRANSFERASE"/>
    <property type="match status" value="1"/>
</dbReference>
<keyword evidence="9" id="KW-1185">Reference proteome</keyword>
<dbReference type="EC" id="2.1.1.297" evidence="5"/>
<dbReference type="Pfam" id="PF05175">
    <property type="entry name" value="MTS"/>
    <property type="match status" value="1"/>
</dbReference>
<evidence type="ECO:0000313" key="9">
    <source>
        <dbReference type="Proteomes" id="UP000294980"/>
    </source>
</evidence>
<dbReference type="InterPro" id="IPR029063">
    <property type="entry name" value="SAM-dependent_MTases_sf"/>
</dbReference>
<feature type="binding site" evidence="5">
    <location>
        <position position="139"/>
    </location>
    <ligand>
        <name>S-adenosyl-L-methionine</name>
        <dbReference type="ChEBI" id="CHEBI:59789"/>
    </ligand>
</feature>
<dbReference type="InterPro" id="IPR007848">
    <property type="entry name" value="Small_mtfrase_dom"/>
</dbReference>
<comment type="catalytic activity">
    <reaction evidence="4 5">
        <text>L-glutaminyl-[peptide chain release factor] + S-adenosyl-L-methionine = N(5)-methyl-L-glutaminyl-[peptide chain release factor] + S-adenosyl-L-homocysteine + H(+)</text>
        <dbReference type="Rhea" id="RHEA:42896"/>
        <dbReference type="Rhea" id="RHEA-COMP:10271"/>
        <dbReference type="Rhea" id="RHEA-COMP:10272"/>
        <dbReference type="ChEBI" id="CHEBI:15378"/>
        <dbReference type="ChEBI" id="CHEBI:30011"/>
        <dbReference type="ChEBI" id="CHEBI:57856"/>
        <dbReference type="ChEBI" id="CHEBI:59789"/>
        <dbReference type="ChEBI" id="CHEBI:61891"/>
        <dbReference type="EC" id="2.1.1.297"/>
    </reaction>
</comment>
<dbReference type="GO" id="GO:0003676">
    <property type="term" value="F:nucleic acid binding"/>
    <property type="evidence" value="ECO:0007669"/>
    <property type="project" value="InterPro"/>
</dbReference>
<evidence type="ECO:0000256" key="2">
    <source>
        <dbReference type="ARBA" id="ARBA00022679"/>
    </source>
</evidence>
<evidence type="ECO:0000256" key="1">
    <source>
        <dbReference type="ARBA" id="ARBA00022603"/>
    </source>
</evidence>
<dbReference type="CDD" id="cd02440">
    <property type="entry name" value="AdoMet_MTases"/>
    <property type="match status" value="1"/>
</dbReference>
<dbReference type="Proteomes" id="UP000294980">
    <property type="component" value="Unassembled WGS sequence"/>
</dbReference>
<keyword evidence="2 5" id="KW-0808">Transferase</keyword>
<dbReference type="AlphaFoldDB" id="A0A4R2KY02"/>
<dbReference type="InterPro" id="IPR019874">
    <property type="entry name" value="RF_methyltr_PrmC"/>
</dbReference>
<sequence length="278" mass="30070">MATVQALLYEAAGLPTEDPRRDAEILLCHCLQRPRSWLYAWPEGEVDETAVAAYRRLLQERGDGVPIAYLTQRREFWSLPLRVTPATLIPRPDTEALVHWALELPLPAAACVLDLGTGSGAIALALASERPAWRVLAVDADRAALAVADSNVAALAPGRVTLLHSDWFTALPPQRFDLVVANPPYVAAGDRHLGEGDVRFEPRQALVSGERGLDDLTRIIAGAPPHLASAGFLLLEHGWDQAAAVRQRLSAQGFGNVTTRRDLGGNERVSAGQWHAVG</sequence>
<feature type="domain" description="Release factor glutamine methyltransferase N-terminal" evidence="7">
    <location>
        <begin position="16"/>
        <end position="71"/>
    </location>
</feature>
<dbReference type="FunFam" id="3.40.50.150:FF:000053">
    <property type="entry name" value="Release factor glutamine methyltransferase"/>
    <property type="match status" value="1"/>
</dbReference>
<dbReference type="RefSeq" id="WP_117315374.1">
    <property type="nucleotide sequence ID" value="NZ_QQSW01000003.1"/>
</dbReference>
<evidence type="ECO:0000259" key="7">
    <source>
        <dbReference type="Pfam" id="PF17827"/>
    </source>
</evidence>
<feature type="binding site" evidence="5">
    <location>
        <begin position="182"/>
        <end position="185"/>
    </location>
    <ligand>
        <name>substrate</name>
    </ligand>
</feature>
<dbReference type="HAMAP" id="MF_02126">
    <property type="entry name" value="RF_methyltr_PrmC"/>
    <property type="match status" value="1"/>
</dbReference>
<dbReference type="GO" id="GO:0032259">
    <property type="term" value="P:methylation"/>
    <property type="evidence" value="ECO:0007669"/>
    <property type="project" value="UniProtKB-KW"/>
</dbReference>
<dbReference type="GO" id="GO:0102559">
    <property type="term" value="F:peptide chain release factor N(5)-glutamine methyltransferase activity"/>
    <property type="evidence" value="ECO:0007669"/>
    <property type="project" value="UniProtKB-EC"/>
</dbReference>
<evidence type="ECO:0000256" key="5">
    <source>
        <dbReference type="HAMAP-Rule" id="MF_02126"/>
    </source>
</evidence>
<dbReference type="InterPro" id="IPR050320">
    <property type="entry name" value="N5-glutamine_MTase"/>
</dbReference>
<name>A0A4R2KY02_9GAMM</name>
<dbReference type="EMBL" id="SLWX01000005">
    <property type="protein sequence ID" value="TCO76249.1"/>
    <property type="molecule type" value="Genomic_DNA"/>
</dbReference>
<keyword evidence="1 5" id="KW-0489">Methyltransferase</keyword>
<dbReference type="SUPFAM" id="SSF53335">
    <property type="entry name" value="S-adenosyl-L-methionine-dependent methyltransferases"/>
    <property type="match status" value="1"/>
</dbReference>
<comment type="caution">
    <text evidence="8">The sequence shown here is derived from an EMBL/GenBank/DDBJ whole genome shotgun (WGS) entry which is preliminary data.</text>
</comment>
<feature type="binding site" evidence="5">
    <location>
        <position position="182"/>
    </location>
    <ligand>
        <name>S-adenosyl-L-methionine</name>
        <dbReference type="ChEBI" id="CHEBI:59789"/>
    </ligand>
</feature>
<dbReference type="Pfam" id="PF17827">
    <property type="entry name" value="PrmC_N"/>
    <property type="match status" value="1"/>
</dbReference>
<organism evidence="8 9">
    <name type="scientific">Chromatocurvus halotolerans</name>
    <dbReference type="NCBI Taxonomy" id="1132028"/>
    <lineage>
        <taxon>Bacteria</taxon>
        <taxon>Pseudomonadati</taxon>
        <taxon>Pseudomonadota</taxon>
        <taxon>Gammaproteobacteria</taxon>
        <taxon>Cellvibrionales</taxon>
        <taxon>Halieaceae</taxon>
        <taxon>Chromatocurvus</taxon>
    </lineage>
</organism>
<feature type="domain" description="Methyltransferase small" evidence="6">
    <location>
        <begin position="106"/>
        <end position="190"/>
    </location>
</feature>
<feature type="binding site" evidence="5">
    <location>
        <position position="167"/>
    </location>
    <ligand>
        <name>S-adenosyl-L-methionine</name>
        <dbReference type="ChEBI" id="CHEBI:59789"/>
    </ligand>
</feature>